<dbReference type="RefSeq" id="WP_113031197.1">
    <property type="nucleotide sequence ID" value="NZ_QMFB01000006.1"/>
</dbReference>
<evidence type="ECO:0000259" key="2">
    <source>
        <dbReference type="Pfam" id="PF01022"/>
    </source>
</evidence>
<dbReference type="InterPro" id="IPR036388">
    <property type="entry name" value="WH-like_DNA-bd_sf"/>
</dbReference>
<dbReference type="PANTHER" id="PTHR38600:SF2">
    <property type="entry name" value="SLL0088 PROTEIN"/>
    <property type="match status" value="1"/>
</dbReference>
<dbReference type="InterPro" id="IPR036390">
    <property type="entry name" value="WH_DNA-bd_sf"/>
</dbReference>
<dbReference type="GO" id="GO:0003677">
    <property type="term" value="F:DNA binding"/>
    <property type="evidence" value="ECO:0007669"/>
    <property type="project" value="UniProtKB-KW"/>
</dbReference>
<dbReference type="SUPFAM" id="SSF46785">
    <property type="entry name" value="Winged helix' DNA-binding domain"/>
    <property type="match status" value="1"/>
</dbReference>
<protein>
    <submittedName>
        <fullName evidence="3">Transcriptional regulator</fullName>
    </submittedName>
</protein>
<evidence type="ECO:0000313" key="3">
    <source>
        <dbReference type="EMBL" id="RAV20917.1"/>
    </source>
</evidence>
<gene>
    <name evidence="3" type="ORF">DQG23_12560</name>
</gene>
<dbReference type="Pfam" id="PF01022">
    <property type="entry name" value="HTH_5"/>
    <property type="match status" value="1"/>
</dbReference>
<dbReference type="Proteomes" id="UP000250369">
    <property type="component" value="Unassembled WGS sequence"/>
</dbReference>
<dbReference type="EMBL" id="QMFB01000006">
    <property type="protein sequence ID" value="RAV20917.1"/>
    <property type="molecule type" value="Genomic_DNA"/>
</dbReference>
<name>A0A329MSI3_9BACL</name>
<dbReference type="OrthoDB" id="155998at2"/>
<dbReference type="Gene3D" id="1.10.10.10">
    <property type="entry name" value="Winged helix-like DNA-binding domain superfamily/Winged helix DNA-binding domain"/>
    <property type="match status" value="1"/>
</dbReference>
<dbReference type="InterPro" id="IPR011991">
    <property type="entry name" value="ArsR-like_HTH"/>
</dbReference>
<keyword evidence="1" id="KW-0238">DNA-binding</keyword>
<evidence type="ECO:0000256" key="1">
    <source>
        <dbReference type="ARBA" id="ARBA00023125"/>
    </source>
</evidence>
<dbReference type="CDD" id="cd00090">
    <property type="entry name" value="HTH_ARSR"/>
    <property type="match status" value="1"/>
</dbReference>
<organism evidence="3 4">
    <name type="scientific">Paenibacillus contaminans</name>
    <dbReference type="NCBI Taxonomy" id="450362"/>
    <lineage>
        <taxon>Bacteria</taxon>
        <taxon>Bacillati</taxon>
        <taxon>Bacillota</taxon>
        <taxon>Bacilli</taxon>
        <taxon>Bacillales</taxon>
        <taxon>Paenibacillaceae</taxon>
        <taxon>Paenibacillus</taxon>
    </lineage>
</organism>
<dbReference type="InterPro" id="IPR001845">
    <property type="entry name" value="HTH_ArsR_DNA-bd_dom"/>
</dbReference>
<dbReference type="AlphaFoldDB" id="A0A329MSI3"/>
<proteinExistence type="predicted"/>
<accession>A0A329MSI3</accession>
<comment type="caution">
    <text evidence="3">The sequence shown here is derived from an EMBL/GenBank/DDBJ whole genome shotgun (WGS) entry which is preliminary data.</text>
</comment>
<dbReference type="PANTHER" id="PTHR38600">
    <property type="entry name" value="TRANSCRIPTIONAL REGULATORY PROTEIN"/>
    <property type="match status" value="1"/>
</dbReference>
<sequence length="219" mass="24891">MRKKEPQGKDGTAVRTRRAIIKLLKEEGPMDALRLAEHFGVSGMAVRQHLYNLQEQNLVTFAEEPRAMGRPAKMWRLTHEANRLFPDGYADLTVSLIESMKEAFGEEGLERMLDIRNHKQVEDYRHKTPDSLSLRGQLEALAQWRTSEGYMAEIIENPDGSFCFVEKHCPICAAAAACSGLCRKEMEMLQRILGDSVFVERSDHILKGASRCVYLIKPI</sequence>
<keyword evidence="4" id="KW-1185">Reference proteome</keyword>
<feature type="domain" description="HTH arsR-type" evidence="2">
    <location>
        <begin position="16"/>
        <end position="60"/>
    </location>
</feature>
<dbReference type="GO" id="GO:0003700">
    <property type="term" value="F:DNA-binding transcription factor activity"/>
    <property type="evidence" value="ECO:0007669"/>
    <property type="project" value="InterPro"/>
</dbReference>
<evidence type="ECO:0000313" key="4">
    <source>
        <dbReference type="Proteomes" id="UP000250369"/>
    </source>
</evidence>
<reference evidence="3 4" key="1">
    <citation type="journal article" date="2009" name="Int. J. Syst. Evol. Microbiol.">
        <title>Paenibacillus contaminans sp. nov., isolated from a contaminated laboratory plate.</title>
        <authorList>
            <person name="Chou J.H."/>
            <person name="Lee J.H."/>
            <person name="Lin M.C."/>
            <person name="Chang P.S."/>
            <person name="Arun A.B."/>
            <person name="Young C.C."/>
            <person name="Chen W.M."/>
        </authorList>
    </citation>
    <scope>NUCLEOTIDE SEQUENCE [LARGE SCALE GENOMIC DNA]</scope>
    <source>
        <strain evidence="3 4">CKOBP-6</strain>
    </source>
</reference>